<dbReference type="GO" id="GO:0005524">
    <property type="term" value="F:ATP binding"/>
    <property type="evidence" value="ECO:0007669"/>
    <property type="project" value="UniProtKB-KW"/>
</dbReference>
<reference evidence="4 7" key="2">
    <citation type="submission" date="2018-10" db="EMBL/GenBank/DDBJ databases">
        <title>Sequencing the genomes of 1000 actinobacteria strains.</title>
        <authorList>
            <person name="Klenk H.-P."/>
        </authorList>
    </citation>
    <scope>NUCLEOTIDE SEQUENCE [LARGE SCALE GENOMIC DNA]</scope>
    <source>
        <strain evidence="4 7">DSM 45119</strain>
    </source>
</reference>
<dbReference type="InterPro" id="IPR005654">
    <property type="entry name" value="ATPase_AFG1-like"/>
</dbReference>
<protein>
    <submittedName>
        <fullName evidence="5">Cell division protein ZapE</fullName>
    </submittedName>
</protein>
<evidence type="ECO:0000313" key="5">
    <source>
        <dbReference type="EMBL" id="SFN41438.1"/>
    </source>
</evidence>
<dbReference type="Proteomes" id="UP000199398">
    <property type="component" value="Unassembled WGS sequence"/>
</dbReference>
<reference evidence="5 6" key="1">
    <citation type="submission" date="2016-10" db="EMBL/GenBank/DDBJ databases">
        <authorList>
            <person name="de Groot N.N."/>
        </authorList>
    </citation>
    <scope>NUCLEOTIDE SEQUENCE [LARGE SCALE GENOMIC DNA]</scope>
    <source>
        <strain evidence="5 6">CPCC 201259</strain>
    </source>
</reference>
<dbReference type="EMBL" id="FOUP01000004">
    <property type="protein sequence ID" value="SFN41438.1"/>
    <property type="molecule type" value="Genomic_DNA"/>
</dbReference>
<organism evidence="5 6">
    <name type="scientific">Saccharopolyspora antimicrobica</name>
    <dbReference type="NCBI Taxonomy" id="455193"/>
    <lineage>
        <taxon>Bacteria</taxon>
        <taxon>Bacillati</taxon>
        <taxon>Actinomycetota</taxon>
        <taxon>Actinomycetes</taxon>
        <taxon>Pseudonocardiales</taxon>
        <taxon>Pseudonocardiaceae</taxon>
        <taxon>Saccharopolyspora</taxon>
    </lineage>
</organism>
<dbReference type="PANTHER" id="PTHR12169:SF6">
    <property type="entry name" value="AFG1-LIKE ATPASE"/>
    <property type="match status" value="1"/>
</dbReference>
<keyword evidence="5" id="KW-0131">Cell cycle</keyword>
<name>A0A1I4YTR6_9PSEU</name>
<dbReference type="PANTHER" id="PTHR12169">
    <property type="entry name" value="ATPASE N2B"/>
    <property type="match status" value="1"/>
</dbReference>
<dbReference type="EMBL" id="RBXX01000002">
    <property type="protein sequence ID" value="RKT82813.1"/>
    <property type="molecule type" value="Genomic_DNA"/>
</dbReference>
<dbReference type="SUPFAM" id="SSF52540">
    <property type="entry name" value="P-loop containing nucleoside triphosphate hydrolases"/>
    <property type="match status" value="1"/>
</dbReference>
<evidence type="ECO:0000259" key="3">
    <source>
        <dbReference type="SMART" id="SM00382"/>
    </source>
</evidence>
<feature type="domain" description="AAA+ ATPase" evidence="3">
    <location>
        <begin position="46"/>
        <end position="179"/>
    </location>
</feature>
<dbReference type="Pfam" id="PF03969">
    <property type="entry name" value="AFG1_ATPase"/>
    <property type="match status" value="1"/>
</dbReference>
<dbReference type="InterPro" id="IPR003593">
    <property type="entry name" value="AAA+_ATPase"/>
</dbReference>
<evidence type="ECO:0000313" key="7">
    <source>
        <dbReference type="Proteomes" id="UP000270697"/>
    </source>
</evidence>
<dbReference type="OrthoDB" id="9774491at2"/>
<dbReference type="AlphaFoldDB" id="A0A1I4YTR6"/>
<evidence type="ECO:0000256" key="1">
    <source>
        <dbReference type="ARBA" id="ARBA00022741"/>
    </source>
</evidence>
<dbReference type="NCBIfam" id="NF040713">
    <property type="entry name" value="ZapE"/>
    <property type="match status" value="1"/>
</dbReference>
<dbReference type="InterPro" id="IPR027417">
    <property type="entry name" value="P-loop_NTPase"/>
</dbReference>
<dbReference type="GO" id="GO:0016887">
    <property type="term" value="F:ATP hydrolysis activity"/>
    <property type="evidence" value="ECO:0007669"/>
    <property type="project" value="InterPro"/>
</dbReference>
<proteinExistence type="predicted"/>
<keyword evidence="5" id="KW-0132">Cell division</keyword>
<dbReference type="STRING" id="455193.SAMN05421805_104287"/>
<dbReference type="Gene3D" id="3.40.50.300">
    <property type="entry name" value="P-loop containing nucleotide triphosphate hydrolases"/>
    <property type="match status" value="1"/>
</dbReference>
<dbReference type="RefSeq" id="WP_093152237.1">
    <property type="nucleotide sequence ID" value="NZ_FOUP01000004.1"/>
</dbReference>
<evidence type="ECO:0000313" key="6">
    <source>
        <dbReference type="Proteomes" id="UP000199398"/>
    </source>
</evidence>
<evidence type="ECO:0000313" key="4">
    <source>
        <dbReference type="EMBL" id="RKT82813.1"/>
    </source>
</evidence>
<dbReference type="GO" id="GO:0032153">
    <property type="term" value="C:cell division site"/>
    <property type="evidence" value="ECO:0007669"/>
    <property type="project" value="TreeGrafter"/>
</dbReference>
<dbReference type="Proteomes" id="UP000270697">
    <property type="component" value="Unassembled WGS sequence"/>
</dbReference>
<evidence type="ECO:0000256" key="2">
    <source>
        <dbReference type="ARBA" id="ARBA00022840"/>
    </source>
</evidence>
<keyword evidence="2" id="KW-0067">ATP-binding</keyword>
<dbReference type="GO" id="GO:0051301">
    <property type="term" value="P:cell division"/>
    <property type="evidence" value="ECO:0007669"/>
    <property type="project" value="UniProtKB-KW"/>
</dbReference>
<keyword evidence="1" id="KW-0547">Nucleotide-binding</keyword>
<dbReference type="SMART" id="SM00382">
    <property type="entry name" value="AAA"/>
    <property type="match status" value="1"/>
</dbReference>
<dbReference type="GO" id="GO:0005737">
    <property type="term" value="C:cytoplasm"/>
    <property type="evidence" value="ECO:0007669"/>
    <property type="project" value="TreeGrafter"/>
</dbReference>
<sequence>MRKRADLRERFDVAAAREGFELDTAQQLVADELAGLGAAPQKRFRRPRGLYLHGPVGRGKSFLVNTFFAEAPVQAKLRVHFHDFFDQLHRTIARIRASNRTNAVDSAIAELVGSARLLCFDEFHVHDPGDAALVTKLLRALLARRVTLVTTSNYRPADLLPNPLFHHLFRPAIELVEGNLTVVELGGGPDYRRAGGRGNQGFASGTWSTSPPEELRIPTTAERTLLDVDGRHLRASAVRDGLVWFDFDELCATATSTKDYLVLAARFRTWVITGVPRLTHRDAQAQQRFANLVDVLSEKDATLHVVAQQDIASTLACGRDTDRTASRLALLESSS</sequence>
<keyword evidence="7" id="KW-1185">Reference proteome</keyword>
<accession>A0A1I4YTR6</accession>
<gene>
    <name evidence="4" type="ORF">ATL45_1071</name>
    <name evidence="5" type="ORF">SAMN05421805_104287</name>
</gene>